<evidence type="ECO:0008006" key="3">
    <source>
        <dbReference type="Google" id="ProtNLM"/>
    </source>
</evidence>
<dbReference type="OrthoDB" id="1044640at2"/>
<comment type="caution">
    <text evidence="1">The sequence shown here is derived from an EMBL/GenBank/DDBJ whole genome shotgun (WGS) entry which is preliminary data.</text>
</comment>
<evidence type="ECO:0000313" key="2">
    <source>
        <dbReference type="Proteomes" id="UP000288079"/>
    </source>
</evidence>
<dbReference type="NCBIfam" id="TIGR04150">
    <property type="entry name" value="pseudo_rSAM_GG"/>
    <property type="match status" value="1"/>
</dbReference>
<dbReference type="AlphaFoldDB" id="A0A401LZ82"/>
<accession>A0A401LZ82</accession>
<evidence type="ECO:0000313" key="1">
    <source>
        <dbReference type="EMBL" id="GCB36859.1"/>
    </source>
</evidence>
<organism evidence="1 2">
    <name type="scientific">Bacteroides faecalis</name>
    <dbReference type="NCBI Taxonomy" id="2447885"/>
    <lineage>
        <taxon>Bacteria</taxon>
        <taxon>Pseudomonadati</taxon>
        <taxon>Bacteroidota</taxon>
        <taxon>Bacteroidia</taxon>
        <taxon>Bacteroidales</taxon>
        <taxon>Bacteroidaceae</taxon>
        <taxon>Bacteroides</taxon>
    </lineage>
</organism>
<dbReference type="RefSeq" id="WP_125042340.1">
    <property type="nucleotide sequence ID" value="NZ_BHWB01000016.1"/>
</dbReference>
<protein>
    <recommendedName>
        <fullName evidence="3">TIGR04150 pseudo-rSAM protein</fullName>
    </recommendedName>
</protein>
<reference evidence="1 2" key="1">
    <citation type="submission" date="2018-10" db="EMBL/GenBank/DDBJ databases">
        <title>Draft Genome Sequence of Bacteroides sp. KCTC 15687.</title>
        <authorList>
            <person name="Yu S.Y."/>
            <person name="Kim J.S."/>
            <person name="Oh B.S."/>
            <person name="Park S.H."/>
            <person name="Kang S.W."/>
            <person name="Park J.E."/>
            <person name="Choi S.H."/>
            <person name="Han K.I."/>
            <person name="Lee K.C."/>
            <person name="Eom M.K."/>
            <person name="Suh M.K."/>
            <person name="Lee D.H."/>
            <person name="Yoon H."/>
            <person name="Kim B."/>
            <person name="Yang S.J."/>
            <person name="Lee J.S."/>
            <person name="Lee J.H."/>
        </authorList>
    </citation>
    <scope>NUCLEOTIDE SEQUENCE [LARGE SCALE GENOMIC DNA]</scope>
    <source>
        <strain evidence="1 2">KCTC 15687</strain>
    </source>
</reference>
<proteinExistence type="predicted"/>
<sequence length="403" mass="46535">MKKYWLVLSPNTFMWLKGEEGLLYHAVSHAQVSFKNVGALRLLAEWVNDIDNLYRVELTEETLRQPEVNEWIRQVVDKECGKLVENDGVNNRPVSLKPVLKLQDGVQYYEWLHRQGTDGSVIKNLHNMVFYLNGSPFGDEWLHRQLVYPSTTETVADWMRIVQFAQNARQSPYLSEISLVGNLFSIPQLSEEVEALQTICPVMLYVTVEDVLYALPQVKEWADRQAIRILVKDYVALKTLLDASEWSTGLQFTLIVTSIQTYENATEIVETYGLEHAELIPAFKGDNRSFFEENLYMDVEELAEIALSKRDIFIRQTLNIADFGKLYIEPDGKVYANLNDKSIGMIDDSPHDLVYRELTEGNAWLHIRNEEPCQECVYQWLCPSPSNYERVIGKPNLCTKIKK</sequence>
<dbReference type="Proteomes" id="UP000288079">
    <property type="component" value="Unassembled WGS sequence"/>
</dbReference>
<gene>
    <name evidence="1" type="ORF">KGMB02408_38040</name>
</gene>
<dbReference type="EMBL" id="BHWB01000016">
    <property type="protein sequence ID" value="GCB36859.1"/>
    <property type="molecule type" value="Genomic_DNA"/>
</dbReference>
<dbReference type="InterPro" id="IPR026418">
    <property type="entry name" value="Pseudo_rSAM"/>
</dbReference>
<name>A0A401LZ82_9BACE</name>
<keyword evidence="2" id="KW-1185">Reference proteome</keyword>